<evidence type="ECO:0000313" key="2">
    <source>
        <dbReference type="EMBL" id="MDP5308735.1"/>
    </source>
</evidence>
<gene>
    <name evidence="2" type="ORF">Q5Y72_16760</name>
</gene>
<name>A0ABT9JGA5_9RHOB</name>
<keyword evidence="3" id="KW-1185">Reference proteome</keyword>
<evidence type="ECO:0000256" key="1">
    <source>
        <dbReference type="SAM" id="MobiDB-lite"/>
    </source>
</evidence>
<dbReference type="RefSeq" id="WP_305964574.1">
    <property type="nucleotide sequence ID" value="NZ_JAVAMQ010000021.1"/>
</dbReference>
<organism evidence="2 3">
    <name type="scientific">Paracoccus spongiarum</name>
    <dbReference type="NCBI Taxonomy" id="3064387"/>
    <lineage>
        <taxon>Bacteria</taxon>
        <taxon>Pseudomonadati</taxon>
        <taxon>Pseudomonadota</taxon>
        <taxon>Alphaproteobacteria</taxon>
        <taxon>Rhodobacterales</taxon>
        <taxon>Paracoccaceae</taxon>
        <taxon>Paracoccus</taxon>
    </lineage>
</organism>
<protein>
    <recommendedName>
        <fullName evidence="4">SGNH/GDSL hydrolase family protein</fullName>
    </recommendedName>
</protein>
<evidence type="ECO:0000313" key="3">
    <source>
        <dbReference type="Proteomes" id="UP001224997"/>
    </source>
</evidence>
<proteinExistence type="predicted"/>
<dbReference type="EMBL" id="JAVAMQ010000021">
    <property type="protein sequence ID" value="MDP5308735.1"/>
    <property type="molecule type" value="Genomic_DNA"/>
</dbReference>
<reference evidence="2 3" key="1">
    <citation type="submission" date="2023-08" db="EMBL/GenBank/DDBJ databases">
        <authorList>
            <person name="Park J.-S."/>
        </authorList>
    </citation>
    <scope>NUCLEOTIDE SEQUENCE [LARGE SCALE GENOMIC DNA]</scope>
    <source>
        <strain evidence="2 3">2205BS29-5</strain>
    </source>
</reference>
<accession>A0ABT9JGA5</accession>
<feature type="region of interest" description="Disordered" evidence="1">
    <location>
        <begin position="188"/>
        <end position="217"/>
    </location>
</feature>
<sequence>MTTTGDRRLIIALFGDQATGLWSPASTEGQEQYQAIYYYIKDAWNKGRTEVALWAPWAGAAYDFDAATSAGAERIRLKMQEWVAGMTVSILPAHLLVRDIITFMAANSLGTPYSGNGLHLDETGEAPSGLSHLVRSWLSRTPPAPDAGDSPLMAYMKERVWYWLTRWAPCGMGGAITVTPWADTTPIVTPREPPSSGGGTGPSFVTPPSITPATGTTGQVYRLDLGTYSGDAPITPTWSLTHSVDGDVTGAVVAGEYDSTAAAAGTLTLSVSLSNDAGAVGPETETATVAAAPTGPARVFEITSAP</sequence>
<comment type="caution">
    <text evidence="2">The sequence shown here is derived from an EMBL/GenBank/DDBJ whole genome shotgun (WGS) entry which is preliminary data.</text>
</comment>
<dbReference type="Proteomes" id="UP001224997">
    <property type="component" value="Unassembled WGS sequence"/>
</dbReference>
<evidence type="ECO:0008006" key="4">
    <source>
        <dbReference type="Google" id="ProtNLM"/>
    </source>
</evidence>